<feature type="domain" description="Response regulatory" evidence="3">
    <location>
        <begin position="13"/>
        <end position="128"/>
    </location>
</feature>
<sequence length="250" mass="29107">MKTTNQFDQQKETILFVDSREDHKNAFVDLLKNTEYQVIWLENSFKAIQWLKNHGAQSVLLMVVDGHIKPLSSFQTYDYIKNELDLNVPVLVVHEQDDTPDYSEYPGLDYIKRNNNEENLNKIKEIASQQLEFNGYNPKAYSLNYLREVSDNNEEFIASSMALFLNSVSDRMNDMKKAISNQKYKEVSEIAHNIKPSFAMIENEAGRTLCDTMAHSAKEEEMFEMVNKLNTLFFELKEQLQTDFPAYDAL</sequence>
<organism evidence="5 6">
    <name type="scientific">Gaetbulibacter aestuarii</name>
    <dbReference type="NCBI Taxonomy" id="1502358"/>
    <lineage>
        <taxon>Bacteria</taxon>
        <taxon>Pseudomonadati</taxon>
        <taxon>Bacteroidota</taxon>
        <taxon>Flavobacteriia</taxon>
        <taxon>Flavobacteriales</taxon>
        <taxon>Flavobacteriaceae</taxon>
        <taxon>Gaetbulibacter</taxon>
    </lineage>
</organism>
<evidence type="ECO:0000256" key="1">
    <source>
        <dbReference type="PROSITE-ProRule" id="PRU00110"/>
    </source>
</evidence>
<name>A0ABW7N4C7_9FLAO</name>
<dbReference type="InterPro" id="IPR036641">
    <property type="entry name" value="HPT_dom_sf"/>
</dbReference>
<dbReference type="SUPFAM" id="SSF52172">
    <property type="entry name" value="CheY-like"/>
    <property type="match status" value="1"/>
</dbReference>
<dbReference type="Pfam" id="PF01627">
    <property type="entry name" value="Hpt"/>
    <property type="match status" value="1"/>
</dbReference>
<evidence type="ECO:0000313" key="5">
    <source>
        <dbReference type="EMBL" id="MFH6773147.1"/>
    </source>
</evidence>
<keyword evidence="6" id="KW-1185">Reference proteome</keyword>
<feature type="modified residue" description="4-aspartylphosphate" evidence="2">
    <location>
        <position position="65"/>
    </location>
</feature>
<dbReference type="PROSITE" id="PS50894">
    <property type="entry name" value="HPT"/>
    <property type="match status" value="1"/>
</dbReference>
<feature type="modified residue" description="Phosphohistidine" evidence="1">
    <location>
        <position position="192"/>
    </location>
</feature>
<dbReference type="RefSeq" id="WP_344742382.1">
    <property type="nucleotide sequence ID" value="NZ_BAABAY010000008.1"/>
</dbReference>
<dbReference type="InterPro" id="IPR011006">
    <property type="entry name" value="CheY-like_superfamily"/>
</dbReference>
<feature type="domain" description="HPt" evidence="4">
    <location>
        <begin position="153"/>
        <end position="250"/>
    </location>
</feature>
<dbReference type="Gene3D" id="3.40.50.2300">
    <property type="match status" value="1"/>
</dbReference>
<protein>
    <submittedName>
        <fullName evidence="5">Hpt domain-containing protein</fullName>
    </submittedName>
</protein>
<dbReference type="EMBL" id="JBAWKB010000007">
    <property type="protein sequence ID" value="MFH6773147.1"/>
    <property type="molecule type" value="Genomic_DNA"/>
</dbReference>
<dbReference type="Gene3D" id="1.20.120.160">
    <property type="entry name" value="HPT domain"/>
    <property type="match status" value="1"/>
</dbReference>
<keyword evidence="2" id="KW-0597">Phosphoprotein</keyword>
<dbReference type="InterPro" id="IPR008207">
    <property type="entry name" value="Sig_transdc_His_kin_Hpt_dom"/>
</dbReference>
<evidence type="ECO:0000259" key="3">
    <source>
        <dbReference type="PROSITE" id="PS50110"/>
    </source>
</evidence>
<reference evidence="5 6" key="1">
    <citation type="submission" date="2024-02" db="EMBL/GenBank/DDBJ databases">
        <title>A Gaetbulibacter species isolated from tidal flats and genomic insights of their niches.</title>
        <authorList>
            <person name="Ye Y."/>
        </authorList>
    </citation>
    <scope>NUCLEOTIDE SEQUENCE [LARGE SCALE GENOMIC DNA]</scope>
    <source>
        <strain evidence="5 6">KYW382</strain>
    </source>
</reference>
<dbReference type="PROSITE" id="PS50110">
    <property type="entry name" value="RESPONSE_REGULATORY"/>
    <property type="match status" value="1"/>
</dbReference>
<dbReference type="SUPFAM" id="SSF47226">
    <property type="entry name" value="Histidine-containing phosphotransfer domain, HPT domain"/>
    <property type="match status" value="1"/>
</dbReference>
<gene>
    <name evidence="5" type="ORF">V8G58_14485</name>
</gene>
<comment type="caution">
    <text evidence="5">The sequence shown here is derived from an EMBL/GenBank/DDBJ whole genome shotgun (WGS) entry which is preliminary data.</text>
</comment>
<evidence type="ECO:0000259" key="4">
    <source>
        <dbReference type="PROSITE" id="PS50894"/>
    </source>
</evidence>
<evidence type="ECO:0000313" key="6">
    <source>
        <dbReference type="Proteomes" id="UP001610100"/>
    </source>
</evidence>
<proteinExistence type="predicted"/>
<dbReference type="InterPro" id="IPR001789">
    <property type="entry name" value="Sig_transdc_resp-reg_receiver"/>
</dbReference>
<dbReference type="Proteomes" id="UP001610100">
    <property type="component" value="Unassembled WGS sequence"/>
</dbReference>
<evidence type="ECO:0000256" key="2">
    <source>
        <dbReference type="PROSITE-ProRule" id="PRU00169"/>
    </source>
</evidence>
<accession>A0ABW7N4C7</accession>